<sequence length="208" mass="23048">MDPSKPNEPSIDQGRSIPRSRPADDEVLEGEIIGKDEPLRRPGPVPPSPPKPPKRGLGFRKTLLIVVAVIAVGICIGGSLIAYTLYDKETRPKRSDPTESLRQYVAAKFERRDDVRVRLFICDRPDLGQLDDLLKRIKEREAETKVGIRVTLSDTVVTGQDATAQIRGNLNIEADESGGDTSNLIQHWDFAMVESNGWRLCGAKQLLP</sequence>
<dbReference type="Proteomes" id="UP001595912">
    <property type="component" value="Unassembled WGS sequence"/>
</dbReference>
<dbReference type="RefSeq" id="WP_380113498.1">
    <property type="nucleotide sequence ID" value="NZ_JBHSIU010000009.1"/>
</dbReference>
<accession>A0ABV9VNT4</accession>
<keyword evidence="4" id="KW-1185">Reference proteome</keyword>
<feature type="region of interest" description="Disordered" evidence="1">
    <location>
        <begin position="1"/>
        <end position="54"/>
    </location>
</feature>
<reference evidence="4" key="1">
    <citation type="journal article" date="2019" name="Int. J. Syst. Evol. Microbiol.">
        <title>The Global Catalogue of Microorganisms (GCM) 10K type strain sequencing project: providing services to taxonomists for standard genome sequencing and annotation.</title>
        <authorList>
            <consortium name="The Broad Institute Genomics Platform"/>
            <consortium name="The Broad Institute Genome Sequencing Center for Infectious Disease"/>
            <person name="Wu L."/>
            <person name="Ma J."/>
        </authorList>
    </citation>
    <scope>NUCLEOTIDE SEQUENCE [LARGE SCALE GENOMIC DNA]</scope>
    <source>
        <strain evidence="4">CGMCC 4.7152</strain>
    </source>
</reference>
<name>A0ABV9VNT4_9ACTN</name>
<evidence type="ECO:0008006" key="5">
    <source>
        <dbReference type="Google" id="ProtNLM"/>
    </source>
</evidence>
<evidence type="ECO:0000256" key="1">
    <source>
        <dbReference type="SAM" id="MobiDB-lite"/>
    </source>
</evidence>
<evidence type="ECO:0000256" key="2">
    <source>
        <dbReference type="SAM" id="Phobius"/>
    </source>
</evidence>
<organism evidence="3 4">
    <name type="scientific">Dactylosporangium cerinum</name>
    <dbReference type="NCBI Taxonomy" id="1434730"/>
    <lineage>
        <taxon>Bacteria</taxon>
        <taxon>Bacillati</taxon>
        <taxon>Actinomycetota</taxon>
        <taxon>Actinomycetes</taxon>
        <taxon>Micromonosporales</taxon>
        <taxon>Micromonosporaceae</taxon>
        <taxon>Dactylosporangium</taxon>
    </lineage>
</organism>
<evidence type="ECO:0000313" key="4">
    <source>
        <dbReference type="Proteomes" id="UP001595912"/>
    </source>
</evidence>
<keyword evidence="2" id="KW-0472">Membrane</keyword>
<protein>
    <recommendedName>
        <fullName evidence="5">Mce-associated membrane protein</fullName>
    </recommendedName>
</protein>
<comment type="caution">
    <text evidence="3">The sequence shown here is derived from an EMBL/GenBank/DDBJ whole genome shotgun (WGS) entry which is preliminary data.</text>
</comment>
<feature type="compositionally biased region" description="Pro residues" evidence="1">
    <location>
        <begin position="41"/>
        <end position="51"/>
    </location>
</feature>
<dbReference type="EMBL" id="JBHSIU010000009">
    <property type="protein sequence ID" value="MFC4997261.1"/>
    <property type="molecule type" value="Genomic_DNA"/>
</dbReference>
<gene>
    <name evidence="3" type="ORF">ACFPIJ_05430</name>
</gene>
<evidence type="ECO:0000313" key="3">
    <source>
        <dbReference type="EMBL" id="MFC4997261.1"/>
    </source>
</evidence>
<proteinExistence type="predicted"/>
<keyword evidence="2" id="KW-0812">Transmembrane</keyword>
<feature type="transmembrane region" description="Helical" evidence="2">
    <location>
        <begin position="63"/>
        <end position="86"/>
    </location>
</feature>
<keyword evidence="2" id="KW-1133">Transmembrane helix</keyword>